<evidence type="ECO:0000256" key="7">
    <source>
        <dbReference type="SAM" id="Phobius"/>
    </source>
</evidence>
<reference evidence="8 9" key="1">
    <citation type="submission" date="2016-07" db="EMBL/GenBank/DDBJ databases">
        <title>Draft Genome Sequence of Methylobrevis pamukkalensis PK2.</title>
        <authorList>
            <person name="Vasilenko O.V."/>
            <person name="Doronina N.V."/>
            <person name="Shmareva M.N."/>
            <person name="Tarlachkov S.V."/>
            <person name="Mustakhimov I."/>
            <person name="Trotsenko Y.A."/>
        </authorList>
    </citation>
    <scope>NUCLEOTIDE SEQUENCE [LARGE SCALE GENOMIC DNA]</scope>
    <source>
        <strain evidence="8 9">PK2</strain>
    </source>
</reference>
<feature type="transmembrane region" description="Helical" evidence="7">
    <location>
        <begin position="463"/>
        <end position="482"/>
    </location>
</feature>
<dbReference type="PIRSF" id="PIRSF004810">
    <property type="entry name" value="ChrA"/>
    <property type="match status" value="1"/>
</dbReference>
<keyword evidence="6 7" id="KW-0472">Membrane</keyword>
<feature type="transmembrane region" description="Helical" evidence="7">
    <location>
        <begin position="141"/>
        <end position="162"/>
    </location>
</feature>
<evidence type="ECO:0000256" key="6">
    <source>
        <dbReference type="ARBA" id="ARBA00023136"/>
    </source>
</evidence>
<feature type="transmembrane region" description="Helical" evidence="7">
    <location>
        <begin position="393"/>
        <end position="417"/>
    </location>
</feature>
<dbReference type="EMBL" id="MCRJ01000099">
    <property type="protein sequence ID" value="ODN69285.1"/>
    <property type="molecule type" value="Genomic_DNA"/>
</dbReference>
<name>A0A1E3GZD2_9HYPH</name>
<accession>A0A1E3GZD2</accession>
<evidence type="ECO:0000313" key="8">
    <source>
        <dbReference type="EMBL" id="ODN69285.1"/>
    </source>
</evidence>
<evidence type="ECO:0000313" key="9">
    <source>
        <dbReference type="Proteomes" id="UP000094622"/>
    </source>
</evidence>
<feature type="transmembrane region" description="Helical" evidence="7">
    <location>
        <begin position="174"/>
        <end position="204"/>
    </location>
</feature>
<evidence type="ECO:0000256" key="5">
    <source>
        <dbReference type="ARBA" id="ARBA00022989"/>
    </source>
</evidence>
<dbReference type="InterPro" id="IPR014047">
    <property type="entry name" value="Chr_Tranpt_l_chain"/>
</dbReference>
<evidence type="ECO:0000256" key="3">
    <source>
        <dbReference type="ARBA" id="ARBA00022475"/>
    </source>
</evidence>
<evidence type="ECO:0000256" key="2">
    <source>
        <dbReference type="ARBA" id="ARBA00005262"/>
    </source>
</evidence>
<dbReference type="GO" id="GO:0005886">
    <property type="term" value="C:plasma membrane"/>
    <property type="evidence" value="ECO:0007669"/>
    <property type="project" value="UniProtKB-SubCell"/>
</dbReference>
<keyword evidence="3" id="KW-1003">Cell membrane</keyword>
<evidence type="ECO:0000256" key="1">
    <source>
        <dbReference type="ARBA" id="ARBA00004651"/>
    </source>
</evidence>
<feature type="transmembrane region" description="Helical" evidence="7">
    <location>
        <begin position="112"/>
        <end position="135"/>
    </location>
</feature>
<dbReference type="AlphaFoldDB" id="A0A1E3GZD2"/>
<keyword evidence="4 7" id="KW-0812">Transmembrane</keyword>
<feature type="transmembrane region" description="Helical" evidence="7">
    <location>
        <begin position="282"/>
        <end position="304"/>
    </location>
</feature>
<feature type="transmembrane region" description="Helical" evidence="7">
    <location>
        <begin position="355"/>
        <end position="381"/>
    </location>
</feature>
<feature type="transmembrane region" description="Helical" evidence="7">
    <location>
        <begin position="250"/>
        <end position="270"/>
    </location>
</feature>
<keyword evidence="9" id="KW-1185">Reference proteome</keyword>
<protein>
    <submittedName>
        <fullName evidence="8">Chromate transport protein</fullName>
    </submittedName>
</protein>
<dbReference type="GO" id="GO:0015109">
    <property type="term" value="F:chromate transmembrane transporter activity"/>
    <property type="evidence" value="ECO:0007669"/>
    <property type="project" value="InterPro"/>
</dbReference>
<dbReference type="Proteomes" id="UP000094622">
    <property type="component" value="Unassembled WGS sequence"/>
</dbReference>
<gene>
    <name evidence="8" type="primary">chrA1_1</name>
    <name evidence="8" type="ORF">A6302_03405</name>
</gene>
<comment type="similarity">
    <text evidence="2">Belongs to the chromate ion transporter (CHR) (TC 2.A.51) family.</text>
</comment>
<comment type="subcellular location">
    <subcellularLocation>
        <location evidence="1">Cell membrane</location>
        <topology evidence="1">Multi-pass membrane protein</topology>
    </subcellularLocation>
</comment>
<dbReference type="PANTHER" id="PTHR33567:SF3">
    <property type="entry name" value="CHROMATE ION TRANSPORTER (EUROFUNG)"/>
    <property type="match status" value="1"/>
</dbReference>
<dbReference type="NCBIfam" id="TIGR00937">
    <property type="entry name" value="2A51"/>
    <property type="match status" value="1"/>
</dbReference>
<keyword evidence="5 7" id="KW-1133">Transmembrane helix</keyword>
<evidence type="ECO:0000256" key="4">
    <source>
        <dbReference type="ARBA" id="ARBA00022692"/>
    </source>
</evidence>
<dbReference type="PATRIC" id="fig|1439726.3.peg.3582"/>
<organism evidence="8 9">
    <name type="scientific">Methylobrevis pamukkalensis</name>
    <dbReference type="NCBI Taxonomy" id="1439726"/>
    <lineage>
        <taxon>Bacteria</taxon>
        <taxon>Pseudomonadati</taxon>
        <taxon>Pseudomonadota</taxon>
        <taxon>Alphaproteobacteria</taxon>
        <taxon>Hyphomicrobiales</taxon>
        <taxon>Pleomorphomonadaceae</taxon>
        <taxon>Methylobrevis</taxon>
    </lineage>
</organism>
<dbReference type="Pfam" id="PF02417">
    <property type="entry name" value="Chromate_transp"/>
    <property type="match status" value="2"/>
</dbReference>
<dbReference type="PANTHER" id="PTHR33567">
    <property type="entry name" value="CHROMATE ION TRANSPORTER (EUROFUNG)"/>
    <property type="match status" value="1"/>
</dbReference>
<dbReference type="InterPro" id="IPR003370">
    <property type="entry name" value="Chromate_transpt"/>
</dbReference>
<sequence>MTRPPIDVPGTDMAPTDIPLTGAAATEPARTAVVPPTLAEATRVWAKIGLLSFGGPAGQIALMHRELVEERRWIGEQRFLHALNYCMLLPGPEAQQLATYVGWLMHRTPGGLIAGVLFVLPGALVMLGLSLLYVLYRDVPLVDGLFFGVKAAVLAVVVEAVLRIGRRALKNRVMVGIAALAFLGIFVFAIPFPLIVLAAGLAGWAGSKIAPDLFAVGGHGKGNAPDVRGVIDDMFERGELGHAVPSTGRALRVVAVWLPVWLGPVALLALATGSSSVWTSVAAFFSTMAVVTFGGAYAVLAYVAQAAVESFGWLAPGEMIDGLGLAETTPGPLILVLQFVGFLAAFRAPGALDPLLAGCLGALLTTWVTFAPSFLWIFLGGPYMEALRGNRTVSAALGAITAAVVGVVMNLALWFAIHVVFRETMTLAIVGDVGPQLPVLASIDGRAALLAAAALVAMLRFRLGMLPTLAASALAGLLLTSLP</sequence>
<proteinExistence type="inferred from homology"/>
<comment type="caution">
    <text evidence="8">The sequence shown here is derived from an EMBL/GenBank/DDBJ whole genome shotgun (WGS) entry which is preliminary data.</text>
</comment>